<evidence type="ECO:0000313" key="2">
    <source>
        <dbReference type="EMBL" id="EQB05832.1"/>
    </source>
</evidence>
<name>T0GYT5_9SPHN</name>
<feature type="domain" description="WGR" evidence="1">
    <location>
        <begin position="10"/>
        <end position="85"/>
    </location>
</feature>
<dbReference type="PATRIC" id="fig|1114964.3.peg.354"/>
<dbReference type="InterPro" id="IPR049809">
    <property type="entry name" value="YehF/YfeS-like_WGR"/>
</dbReference>
<comment type="caution">
    <text evidence="2">The sequence shown here is derived from an EMBL/GenBank/DDBJ whole genome shotgun (WGS) entry which is preliminary data.</text>
</comment>
<accession>T0GYT5</accession>
<dbReference type="SUPFAM" id="SSF142921">
    <property type="entry name" value="WGR domain-like"/>
    <property type="match status" value="1"/>
</dbReference>
<organism evidence="2 3">
    <name type="scientific">Sphingobium baderi LL03</name>
    <dbReference type="NCBI Taxonomy" id="1114964"/>
    <lineage>
        <taxon>Bacteria</taxon>
        <taxon>Pseudomonadati</taxon>
        <taxon>Pseudomonadota</taxon>
        <taxon>Alphaproteobacteria</taxon>
        <taxon>Sphingomonadales</taxon>
        <taxon>Sphingomonadaceae</taxon>
        <taxon>Sphingobium</taxon>
    </lineage>
</organism>
<dbReference type="InterPro" id="IPR008893">
    <property type="entry name" value="WGR_domain"/>
</dbReference>
<dbReference type="AlphaFoldDB" id="T0GYT5"/>
<dbReference type="eggNOG" id="COG3831">
    <property type="taxonomic scope" value="Bacteria"/>
</dbReference>
<protein>
    <recommendedName>
        <fullName evidence="1">WGR domain-containing protein</fullName>
    </recommendedName>
</protein>
<dbReference type="SMART" id="SM00773">
    <property type="entry name" value="WGR"/>
    <property type="match status" value="1"/>
</dbReference>
<evidence type="ECO:0000259" key="1">
    <source>
        <dbReference type="SMART" id="SM00773"/>
    </source>
</evidence>
<dbReference type="CDD" id="cd07996">
    <property type="entry name" value="WGR_MMR_like"/>
    <property type="match status" value="1"/>
</dbReference>
<sequence>MALEPDSCPCHVELIACDPARNIHRRYAIEAALDLFGAIVVRTAWGRIGARGQEKTVSFVAIDDAQRHVRATLRRRATSPKRNGVAYEIIESNEADGELWGTASLPRR</sequence>
<dbReference type="Proteomes" id="UP000015524">
    <property type="component" value="Unassembled WGS sequence"/>
</dbReference>
<dbReference type="Pfam" id="PF05406">
    <property type="entry name" value="WGR"/>
    <property type="match status" value="1"/>
</dbReference>
<dbReference type="RefSeq" id="WP_021243385.1">
    <property type="nucleotide sequence ID" value="NZ_ATIB01000021.1"/>
</dbReference>
<proteinExistence type="predicted"/>
<dbReference type="OrthoDB" id="5801306at2"/>
<reference evidence="2 3" key="1">
    <citation type="journal article" date="2013" name="Genome Announc.">
        <title>Draft Genome Sequence of a Hexachlorocyclohexane-Degrading Bacterium, Sphingobium baderi Strain LL03T.</title>
        <authorList>
            <person name="Kaur J."/>
            <person name="Verma H."/>
            <person name="Tripathi C."/>
            <person name="Khurana J.P."/>
            <person name="Lal R."/>
        </authorList>
    </citation>
    <scope>NUCLEOTIDE SEQUENCE [LARGE SCALE GENOMIC DNA]</scope>
    <source>
        <strain evidence="2 3">LL03</strain>
    </source>
</reference>
<gene>
    <name evidence="2" type="ORF">L485_01930</name>
</gene>
<dbReference type="EMBL" id="ATIB01000021">
    <property type="protein sequence ID" value="EQB05832.1"/>
    <property type="molecule type" value="Genomic_DNA"/>
</dbReference>
<evidence type="ECO:0000313" key="3">
    <source>
        <dbReference type="Proteomes" id="UP000015524"/>
    </source>
</evidence>
<keyword evidence="3" id="KW-1185">Reference proteome</keyword>
<dbReference type="InterPro" id="IPR036930">
    <property type="entry name" value="WGR_dom_sf"/>
</dbReference>